<dbReference type="EMBL" id="JACJQB010000042">
    <property type="protein sequence ID" value="MBD2189532.1"/>
    <property type="molecule type" value="Genomic_DNA"/>
</dbReference>
<dbReference type="InterPro" id="IPR002696">
    <property type="entry name" value="Membr_insert_effic_factor_YidD"/>
</dbReference>
<accession>A0ABR8A041</accession>
<comment type="subcellular location">
    <subcellularLocation>
        <location evidence="1">Cell membrane</location>
        <topology evidence="1">Peripheral membrane protein</topology>
        <orientation evidence="1">Cytoplasmic side</orientation>
    </subcellularLocation>
</comment>
<keyword evidence="4" id="KW-1185">Reference proteome</keyword>
<sequence length="93" mass="10533">MKKMKKIVILLIQFYRLFISPLFPPRCRFQPTCSQYALTAIERFGLATGGAMATKRILSCHPWHIGGYDPVPEVSNEERKTSRTSTSASSLKQ</sequence>
<comment type="caution">
    <text evidence="3">The sequence shown here is derived from an EMBL/GenBank/DDBJ whole genome shotgun (WGS) entry which is preliminary data.</text>
</comment>
<reference evidence="3 4" key="1">
    <citation type="journal article" date="2020" name="ISME J.">
        <title>Comparative genomics reveals insights into cyanobacterial evolution and habitat adaptation.</title>
        <authorList>
            <person name="Chen M.Y."/>
            <person name="Teng W.K."/>
            <person name="Zhao L."/>
            <person name="Hu C.X."/>
            <person name="Zhou Y.K."/>
            <person name="Han B.P."/>
            <person name="Song L.R."/>
            <person name="Shu W.S."/>
        </authorList>
    </citation>
    <scope>NUCLEOTIDE SEQUENCE [LARGE SCALE GENOMIC DNA]</scope>
    <source>
        <strain evidence="3 4">FACHB-723</strain>
    </source>
</reference>
<evidence type="ECO:0000256" key="2">
    <source>
        <dbReference type="SAM" id="MobiDB-lite"/>
    </source>
</evidence>
<dbReference type="NCBIfam" id="TIGR00278">
    <property type="entry name" value="membrane protein insertion efficiency factor YidD"/>
    <property type="match status" value="1"/>
</dbReference>
<proteinExistence type="inferred from homology"/>
<dbReference type="Pfam" id="PF01809">
    <property type="entry name" value="YidD"/>
    <property type="match status" value="1"/>
</dbReference>
<keyword evidence="1" id="KW-0472">Membrane</keyword>
<keyword evidence="1" id="KW-1003">Cell membrane</keyword>
<dbReference type="HAMAP" id="MF_00386">
    <property type="entry name" value="UPF0161_YidD"/>
    <property type="match status" value="1"/>
</dbReference>
<dbReference type="PANTHER" id="PTHR33383">
    <property type="entry name" value="MEMBRANE PROTEIN INSERTION EFFICIENCY FACTOR-RELATED"/>
    <property type="match status" value="1"/>
</dbReference>
<evidence type="ECO:0000313" key="4">
    <source>
        <dbReference type="Proteomes" id="UP000642094"/>
    </source>
</evidence>
<feature type="compositionally biased region" description="Low complexity" evidence="2">
    <location>
        <begin position="83"/>
        <end position="93"/>
    </location>
</feature>
<comment type="function">
    <text evidence="1">Could be involved in insertion of integral membrane proteins into the membrane.</text>
</comment>
<feature type="region of interest" description="Disordered" evidence="2">
    <location>
        <begin position="69"/>
        <end position="93"/>
    </location>
</feature>
<organism evidence="3 4">
    <name type="scientific">Pseudanabaena mucicola FACHB-723</name>
    <dbReference type="NCBI Taxonomy" id="2692860"/>
    <lineage>
        <taxon>Bacteria</taxon>
        <taxon>Bacillati</taxon>
        <taxon>Cyanobacteriota</taxon>
        <taxon>Cyanophyceae</taxon>
        <taxon>Pseudanabaenales</taxon>
        <taxon>Pseudanabaenaceae</taxon>
        <taxon>Pseudanabaena</taxon>
    </lineage>
</organism>
<dbReference type="PANTHER" id="PTHR33383:SF1">
    <property type="entry name" value="MEMBRANE PROTEIN INSERTION EFFICIENCY FACTOR-RELATED"/>
    <property type="match status" value="1"/>
</dbReference>
<evidence type="ECO:0000256" key="1">
    <source>
        <dbReference type="HAMAP-Rule" id="MF_00386"/>
    </source>
</evidence>
<gene>
    <name evidence="3" type="primary">yidD</name>
    <name evidence="3" type="ORF">H6F41_15465</name>
</gene>
<comment type="similarity">
    <text evidence="1">Belongs to the UPF0161 family.</text>
</comment>
<name>A0ABR8A041_9CYAN</name>
<dbReference type="SMART" id="SM01234">
    <property type="entry name" value="Haemolytic"/>
    <property type="match status" value="1"/>
</dbReference>
<dbReference type="Proteomes" id="UP000642094">
    <property type="component" value="Unassembled WGS sequence"/>
</dbReference>
<evidence type="ECO:0000313" key="3">
    <source>
        <dbReference type="EMBL" id="MBD2189532.1"/>
    </source>
</evidence>
<protein>
    <recommendedName>
        <fullName evidence="1">Putative membrane protein insertion efficiency factor</fullName>
    </recommendedName>
</protein>